<keyword evidence="14" id="KW-0511">Multifunctional enzyme</keyword>
<dbReference type="GO" id="GO:0009252">
    <property type="term" value="P:peptidoglycan biosynthetic process"/>
    <property type="evidence" value="ECO:0007669"/>
    <property type="project" value="UniProtKB-UniPathway"/>
</dbReference>
<dbReference type="GO" id="GO:0006508">
    <property type="term" value="P:proteolysis"/>
    <property type="evidence" value="ECO:0007669"/>
    <property type="project" value="UniProtKB-KW"/>
</dbReference>
<dbReference type="GO" id="GO:0008360">
    <property type="term" value="P:regulation of cell shape"/>
    <property type="evidence" value="ECO:0007669"/>
    <property type="project" value="UniProtKB-KW"/>
</dbReference>
<evidence type="ECO:0000256" key="12">
    <source>
        <dbReference type="ARBA" id="ARBA00022984"/>
    </source>
</evidence>
<feature type="compositionally biased region" description="Low complexity" evidence="18">
    <location>
        <begin position="859"/>
        <end position="868"/>
    </location>
</feature>
<keyword evidence="7" id="KW-0645">Protease</keyword>
<dbReference type="Gene3D" id="1.10.3810.10">
    <property type="entry name" value="Biosynthetic peptidoglycan transglycosylase-like"/>
    <property type="match status" value="1"/>
</dbReference>
<protein>
    <submittedName>
        <fullName evidence="22">Multimodular transpeptidase-transglycosylase</fullName>
        <ecNumber evidence="22">2.4.1.129</ecNumber>
    </submittedName>
</protein>
<keyword evidence="10" id="KW-0378">Hydrolase</keyword>
<evidence type="ECO:0000313" key="22">
    <source>
        <dbReference type="EMBL" id="SMF99068.1"/>
    </source>
</evidence>
<keyword evidence="9 22" id="KW-0808">Transferase</keyword>
<evidence type="ECO:0000313" key="23">
    <source>
        <dbReference type="Proteomes" id="UP000198460"/>
    </source>
</evidence>
<dbReference type="SUPFAM" id="SSF53955">
    <property type="entry name" value="Lysozyme-like"/>
    <property type="match status" value="1"/>
</dbReference>
<evidence type="ECO:0000259" key="20">
    <source>
        <dbReference type="Pfam" id="PF00905"/>
    </source>
</evidence>
<evidence type="ECO:0000256" key="16">
    <source>
        <dbReference type="ARBA" id="ARBA00034000"/>
    </source>
</evidence>
<evidence type="ECO:0000256" key="4">
    <source>
        <dbReference type="ARBA" id="ARBA00007739"/>
    </source>
</evidence>
<evidence type="ECO:0000256" key="5">
    <source>
        <dbReference type="ARBA" id="ARBA00022475"/>
    </source>
</evidence>
<dbReference type="GO" id="GO:0005886">
    <property type="term" value="C:plasma membrane"/>
    <property type="evidence" value="ECO:0007669"/>
    <property type="project" value="UniProtKB-SubCell"/>
</dbReference>
<evidence type="ECO:0000256" key="7">
    <source>
        <dbReference type="ARBA" id="ARBA00022670"/>
    </source>
</evidence>
<comment type="pathway">
    <text evidence="2">Cell wall biogenesis; peptidoglycan biosynthesis.</text>
</comment>
<keyword evidence="8 22" id="KW-0328">Glycosyltransferase</keyword>
<dbReference type="Proteomes" id="UP000198460">
    <property type="component" value="Unassembled WGS sequence"/>
</dbReference>
<reference evidence="22 23" key="1">
    <citation type="submission" date="2017-04" db="EMBL/GenBank/DDBJ databases">
        <authorList>
            <person name="Afonso C.L."/>
            <person name="Miller P.J."/>
            <person name="Scott M.A."/>
            <person name="Spackman E."/>
            <person name="Goraichik I."/>
            <person name="Dimitrov K.M."/>
            <person name="Suarez D.L."/>
            <person name="Swayne D.E."/>
        </authorList>
    </citation>
    <scope>NUCLEOTIDE SEQUENCE [LARGE SCALE GENOMIC DNA]</scope>
    <source>
        <strain evidence="22">LMG 28154</strain>
    </source>
</reference>
<comment type="similarity">
    <text evidence="4">In the N-terminal section; belongs to the glycosyltransferase 51 family.</text>
</comment>
<proteinExistence type="inferred from homology"/>
<dbReference type="GO" id="GO:0008955">
    <property type="term" value="F:peptidoglycan glycosyltransferase activity"/>
    <property type="evidence" value="ECO:0007669"/>
    <property type="project" value="UniProtKB-EC"/>
</dbReference>
<evidence type="ECO:0000256" key="19">
    <source>
        <dbReference type="SAM" id="Phobius"/>
    </source>
</evidence>
<accession>A0A238H1E1</accession>
<evidence type="ECO:0000256" key="8">
    <source>
        <dbReference type="ARBA" id="ARBA00022676"/>
    </source>
</evidence>
<dbReference type="EC" id="2.4.1.129" evidence="22"/>
<dbReference type="Gene3D" id="3.40.710.10">
    <property type="entry name" value="DD-peptidase/beta-lactamase superfamily"/>
    <property type="match status" value="1"/>
</dbReference>
<keyword evidence="12" id="KW-0573">Peptidoglycan synthesis</keyword>
<dbReference type="InterPro" id="IPR012338">
    <property type="entry name" value="Beta-lactam/transpept-like"/>
</dbReference>
<comment type="similarity">
    <text evidence="3">In the C-terminal section; belongs to the transpeptidase family.</text>
</comment>
<keyword evidence="13 19" id="KW-0472">Membrane</keyword>
<feature type="region of interest" description="Disordered" evidence="18">
    <location>
        <begin position="755"/>
        <end position="787"/>
    </location>
</feature>
<dbReference type="Pfam" id="PF00912">
    <property type="entry name" value="Transgly"/>
    <property type="match status" value="1"/>
</dbReference>
<feature type="domain" description="Penicillin-binding protein transpeptidase" evidence="20">
    <location>
        <begin position="433"/>
        <end position="664"/>
    </location>
</feature>
<evidence type="ECO:0000256" key="2">
    <source>
        <dbReference type="ARBA" id="ARBA00004752"/>
    </source>
</evidence>
<evidence type="ECO:0000256" key="13">
    <source>
        <dbReference type="ARBA" id="ARBA00023136"/>
    </source>
</evidence>
<keyword evidence="15" id="KW-0961">Cell wall biogenesis/degradation</keyword>
<evidence type="ECO:0000256" key="18">
    <source>
        <dbReference type="SAM" id="MobiDB-lite"/>
    </source>
</evidence>
<evidence type="ECO:0000256" key="1">
    <source>
        <dbReference type="ARBA" id="ARBA00004236"/>
    </source>
</evidence>
<dbReference type="InterPro" id="IPR050396">
    <property type="entry name" value="Glycosyltr_51/Transpeptidase"/>
</dbReference>
<dbReference type="UniPathway" id="UPA00219"/>
<dbReference type="AlphaFoldDB" id="A0A238H1E1"/>
<evidence type="ECO:0000259" key="21">
    <source>
        <dbReference type="Pfam" id="PF00912"/>
    </source>
</evidence>
<evidence type="ECO:0000256" key="14">
    <source>
        <dbReference type="ARBA" id="ARBA00023268"/>
    </source>
</evidence>
<evidence type="ECO:0000256" key="6">
    <source>
        <dbReference type="ARBA" id="ARBA00022645"/>
    </source>
</evidence>
<dbReference type="InterPro" id="IPR023346">
    <property type="entry name" value="Lysozyme-like_dom_sf"/>
</dbReference>
<feature type="region of interest" description="Disordered" evidence="18">
    <location>
        <begin position="826"/>
        <end position="868"/>
    </location>
</feature>
<dbReference type="PANTHER" id="PTHR32282:SF11">
    <property type="entry name" value="PENICILLIN-BINDING PROTEIN 1B"/>
    <property type="match status" value="1"/>
</dbReference>
<keyword evidence="11" id="KW-0133">Cell shape</keyword>
<gene>
    <name evidence="22" type="ORF">BSIN_2285</name>
</gene>
<feature type="domain" description="Glycosyl transferase family 51" evidence="21">
    <location>
        <begin position="105"/>
        <end position="280"/>
    </location>
</feature>
<keyword evidence="6" id="KW-0121">Carboxypeptidase</keyword>
<evidence type="ECO:0000256" key="9">
    <source>
        <dbReference type="ARBA" id="ARBA00022679"/>
    </source>
</evidence>
<keyword evidence="19" id="KW-0812">Transmembrane</keyword>
<evidence type="ECO:0000256" key="15">
    <source>
        <dbReference type="ARBA" id="ARBA00023316"/>
    </source>
</evidence>
<name>A0A238H1E1_9BURK</name>
<dbReference type="Pfam" id="PF00905">
    <property type="entry name" value="Transpeptidase"/>
    <property type="match status" value="1"/>
</dbReference>
<dbReference type="GO" id="GO:0008658">
    <property type="term" value="F:penicillin binding"/>
    <property type="evidence" value="ECO:0007669"/>
    <property type="project" value="InterPro"/>
</dbReference>
<dbReference type="GO" id="GO:0030288">
    <property type="term" value="C:outer membrane-bounded periplasmic space"/>
    <property type="evidence" value="ECO:0007669"/>
    <property type="project" value="TreeGrafter"/>
</dbReference>
<comment type="subcellular location">
    <subcellularLocation>
        <location evidence="1">Cell membrane</location>
    </subcellularLocation>
</comment>
<evidence type="ECO:0000256" key="10">
    <source>
        <dbReference type="ARBA" id="ARBA00022801"/>
    </source>
</evidence>
<dbReference type="GO" id="GO:0071555">
    <property type="term" value="P:cell wall organization"/>
    <property type="evidence" value="ECO:0007669"/>
    <property type="project" value="UniProtKB-KW"/>
</dbReference>
<evidence type="ECO:0000256" key="11">
    <source>
        <dbReference type="ARBA" id="ARBA00022960"/>
    </source>
</evidence>
<dbReference type="InterPro" id="IPR001460">
    <property type="entry name" value="PCN-bd_Tpept"/>
</dbReference>
<dbReference type="SUPFAM" id="SSF56601">
    <property type="entry name" value="beta-lactamase/transpeptidase-like"/>
    <property type="match status" value="1"/>
</dbReference>
<comment type="catalytic activity">
    <reaction evidence="17">
        <text>[GlcNAc-(1-&gt;4)-Mur2Ac(oyl-L-Ala-gamma-D-Glu-L-Lys-D-Ala-D-Ala)](n)-di-trans,octa-cis-undecaprenyl diphosphate + beta-D-GlcNAc-(1-&gt;4)-Mur2Ac(oyl-L-Ala-gamma-D-Glu-L-Lys-D-Ala-D-Ala)-di-trans,octa-cis-undecaprenyl diphosphate = [GlcNAc-(1-&gt;4)-Mur2Ac(oyl-L-Ala-gamma-D-Glu-L-Lys-D-Ala-D-Ala)](n+1)-di-trans,octa-cis-undecaprenyl diphosphate + di-trans,octa-cis-undecaprenyl diphosphate + H(+)</text>
        <dbReference type="Rhea" id="RHEA:23708"/>
        <dbReference type="Rhea" id="RHEA-COMP:9602"/>
        <dbReference type="Rhea" id="RHEA-COMP:9603"/>
        <dbReference type="ChEBI" id="CHEBI:15378"/>
        <dbReference type="ChEBI" id="CHEBI:58405"/>
        <dbReference type="ChEBI" id="CHEBI:60033"/>
        <dbReference type="ChEBI" id="CHEBI:78435"/>
        <dbReference type="EC" id="2.4.99.28"/>
    </reaction>
</comment>
<keyword evidence="19" id="KW-1133">Transmembrane helix</keyword>
<evidence type="ECO:0000256" key="17">
    <source>
        <dbReference type="ARBA" id="ARBA00049902"/>
    </source>
</evidence>
<feature type="compositionally biased region" description="Low complexity" evidence="18">
    <location>
        <begin position="828"/>
        <end position="844"/>
    </location>
</feature>
<dbReference type="InterPro" id="IPR001264">
    <property type="entry name" value="Glyco_trans_51"/>
</dbReference>
<keyword evidence="5" id="KW-1003">Cell membrane</keyword>
<dbReference type="PANTHER" id="PTHR32282">
    <property type="entry name" value="BINDING PROTEIN TRANSPEPTIDASE, PUTATIVE-RELATED"/>
    <property type="match status" value="1"/>
</dbReference>
<dbReference type="GO" id="GO:0009002">
    <property type="term" value="F:serine-type D-Ala-D-Ala carboxypeptidase activity"/>
    <property type="evidence" value="ECO:0007669"/>
    <property type="project" value="UniProtKB-EC"/>
</dbReference>
<sequence length="868" mass="93420">MTRGAPFRVWYDSRFLIRSPRCVNRRIFSSLAGRFAARSAAAKPLAAAMLVRLRHPTRRGVVLAVAAVPALFVLYVLALIPFTPGIGDIRKARVDAPAQILSADGKLLAEFKPSNREWVPLPGISPKVVDALIATEDHRFYQHHGLDWRRTAGAALRTFSGDRQGGSTITQQLARNLYPDEIGRAPTLTRKLKEAITALKIEAVYSKEQILETYLNTVPFLYNAYGVEMAARTYFDKSADQLDALDAATLVGMLKGNSYYNPVLNPERALARRNTVLAQMVKYGKLSPAAYASLAKRPLRIDFERQKEPPGPAPHFAQQLRKWLIAWADRNDYNIYSDGLVVRTTIDSRLQAYATQALARQTSQLQRIANGMWNAGSGCASGSPLFRAFARETPEFRAALDGGATDEAALKHLLADRAFTRALCRAKADVQAGFVAIDPRNGQIAAWVGSRDFASEPFDHVQQARRQPGSTFKPFVYGAAFAAGATPDDTFVDQPVEIPLKGGEIWRPDDDAPPTGKPMTLRDAIAYSRNRITAQLMMKVGPAKVARLARAMGVRDSALEAVPSLALGTSPVTLKEMVSAYATIANVGEYVEPRMVTRIEDRHGNVLAEFASASPERALDASAARTLIDVMRGVIARGTGSAIRTRFGIRADVAGKTGTTQGDTDGWFILMQPQMVAGAWVGFDDGRVTLGSDWGQGARSALPIVGEFYQRALRARIIDARERFATQAQPSAFETFRDKLRDWYRYLFDKAQPRNEEAPLPAPPPARALAAEGAEPEPELAPAAASEAMPSAASAAALASGAGVPASAANAASVVTPAVPLASSTGEAQLLPAPHPAADAARGLPSGEEPISPTPTPDAPAASAPGGN</sequence>
<organism evidence="22 23">
    <name type="scientific">Burkholderia singularis</name>
    <dbReference type="NCBI Taxonomy" id="1503053"/>
    <lineage>
        <taxon>Bacteria</taxon>
        <taxon>Pseudomonadati</taxon>
        <taxon>Pseudomonadota</taxon>
        <taxon>Betaproteobacteria</taxon>
        <taxon>Burkholderiales</taxon>
        <taxon>Burkholderiaceae</taxon>
        <taxon>Burkholderia</taxon>
        <taxon>pseudomallei group</taxon>
    </lineage>
</organism>
<dbReference type="InterPro" id="IPR036950">
    <property type="entry name" value="PBP_transglycosylase"/>
</dbReference>
<evidence type="ECO:0000256" key="3">
    <source>
        <dbReference type="ARBA" id="ARBA00007090"/>
    </source>
</evidence>
<comment type="catalytic activity">
    <reaction evidence="16">
        <text>Preferential cleavage: (Ac)2-L-Lys-D-Ala-|-D-Ala. Also transpeptidation of peptidyl-alanyl moieties that are N-acyl substituents of D-alanine.</text>
        <dbReference type="EC" id="3.4.16.4"/>
    </reaction>
</comment>
<dbReference type="EMBL" id="FXAN01000037">
    <property type="protein sequence ID" value="SMF99068.1"/>
    <property type="molecule type" value="Genomic_DNA"/>
</dbReference>
<feature type="transmembrane region" description="Helical" evidence="19">
    <location>
        <begin position="61"/>
        <end position="82"/>
    </location>
</feature>